<organism evidence="7 8">
    <name type="scientific">Ligilactobacillus agilis DSM 20509</name>
    <dbReference type="NCBI Taxonomy" id="1423718"/>
    <lineage>
        <taxon>Bacteria</taxon>
        <taxon>Bacillati</taxon>
        <taxon>Bacillota</taxon>
        <taxon>Bacilli</taxon>
        <taxon>Lactobacillales</taxon>
        <taxon>Lactobacillaceae</taxon>
        <taxon>Ligilactobacillus</taxon>
    </lineage>
</organism>
<feature type="transmembrane region" description="Helical" evidence="6">
    <location>
        <begin position="492"/>
        <end position="515"/>
    </location>
</feature>
<comment type="caution">
    <text evidence="7">The sequence shown here is derived from an EMBL/GenBank/DDBJ whole genome shotgun (WGS) entry which is preliminary data.</text>
</comment>
<gene>
    <name evidence="7" type="ORF">FC14_GL000106</name>
</gene>
<feature type="transmembrane region" description="Helical" evidence="6">
    <location>
        <begin position="91"/>
        <end position="114"/>
    </location>
</feature>
<evidence type="ECO:0000256" key="6">
    <source>
        <dbReference type="SAM" id="Phobius"/>
    </source>
</evidence>
<evidence type="ECO:0000256" key="1">
    <source>
        <dbReference type="ARBA" id="ARBA00004651"/>
    </source>
</evidence>
<dbReference type="InterPro" id="IPR002797">
    <property type="entry name" value="Polysacc_synth"/>
</dbReference>
<dbReference type="PANTHER" id="PTHR30250:SF21">
    <property type="entry name" value="LIPID II FLIPPASE MURJ"/>
    <property type="match status" value="1"/>
</dbReference>
<sequence length="526" mass="58148">MKNKLLSGAFWMSFGSIFSRVLGILYIIAWLAMFHSPQQQYTAQALYNAAYTPYGLFLALGTSGFPTAISRKIAYYNSRKRYLDSKRLFKAGLLFMALSGLICGVVFFIFAPMIAKSSPIMDQAAATFVLRSLVPALMILPTMSIIRGWFQGHQDMKPFGVSQLIEQLIRVVAILVFTFVSFNVLKQGLTWAVALSTFAAFIGALGSLAYLGKYYRAQLPTYRANEAESLPASQLDIKGLFLEIVKEAVPFVFVGAGVTINQIIDQLTFKHLMLWASNYDMNYIQNMFTFFSANPTKITTIIISLATALSDTSLPILAGLVGNRQKIAQTLSDNFKLMITLLIPFVAILTVLAQEVNTIFFGYNWAAGQLMAASIMLSLILSFFLDVSTLIQALGKHRLAVILLSFSLLLKLALQAPLIWLFHEYGALLATTIAFASSLALGLWYLNRTYLTDRRANLSWLKPSLGIGIYVLGLGLLAKPLSLLSLGHGKVAALITCVIFGLVAGSYYLVIAYLFRFKDLLKSMNR</sequence>
<feature type="transmembrane region" description="Helical" evidence="6">
    <location>
        <begin position="467"/>
        <end position="486"/>
    </location>
</feature>
<feature type="transmembrane region" description="Helical" evidence="6">
    <location>
        <begin position="365"/>
        <end position="387"/>
    </location>
</feature>
<feature type="transmembrane region" description="Helical" evidence="6">
    <location>
        <begin position="426"/>
        <end position="446"/>
    </location>
</feature>
<dbReference type="RefSeq" id="WP_056976861.1">
    <property type="nucleotide sequence ID" value="NZ_AYYP01000046.1"/>
</dbReference>
<keyword evidence="5 6" id="KW-0472">Membrane</keyword>
<feature type="transmembrane region" description="Helical" evidence="6">
    <location>
        <begin position="126"/>
        <end position="146"/>
    </location>
</feature>
<dbReference type="CDD" id="cd13124">
    <property type="entry name" value="MATE_SpoVB_like"/>
    <property type="match status" value="1"/>
</dbReference>
<keyword evidence="3 6" id="KW-0812">Transmembrane</keyword>
<reference evidence="7 8" key="1">
    <citation type="journal article" date="2015" name="Genome Announc.">
        <title>Expanding the biotechnology potential of lactobacilli through comparative genomics of 213 strains and associated genera.</title>
        <authorList>
            <person name="Sun Z."/>
            <person name="Harris H.M."/>
            <person name="McCann A."/>
            <person name="Guo C."/>
            <person name="Argimon S."/>
            <person name="Zhang W."/>
            <person name="Yang X."/>
            <person name="Jeffery I.B."/>
            <person name="Cooney J.C."/>
            <person name="Kagawa T.F."/>
            <person name="Liu W."/>
            <person name="Song Y."/>
            <person name="Salvetti E."/>
            <person name="Wrobel A."/>
            <person name="Rasinkangas P."/>
            <person name="Parkhill J."/>
            <person name="Rea M.C."/>
            <person name="O'Sullivan O."/>
            <person name="Ritari J."/>
            <person name="Douillard F.P."/>
            <person name="Paul Ross R."/>
            <person name="Yang R."/>
            <person name="Briner A.E."/>
            <person name="Felis G.E."/>
            <person name="de Vos W.M."/>
            <person name="Barrangou R."/>
            <person name="Klaenhammer T.R."/>
            <person name="Caufield P.W."/>
            <person name="Cui Y."/>
            <person name="Zhang H."/>
            <person name="O'Toole P.W."/>
        </authorList>
    </citation>
    <scope>NUCLEOTIDE SEQUENCE [LARGE SCALE GENOMIC DNA]</scope>
    <source>
        <strain evidence="7 8">DSM 20509</strain>
    </source>
</reference>
<evidence type="ECO:0000256" key="2">
    <source>
        <dbReference type="ARBA" id="ARBA00022475"/>
    </source>
</evidence>
<keyword evidence="4 6" id="KW-1133">Transmembrane helix</keyword>
<dbReference type="OrthoDB" id="9775950at2"/>
<feature type="transmembrane region" description="Helical" evidence="6">
    <location>
        <begin position="51"/>
        <end position="70"/>
    </location>
</feature>
<dbReference type="GO" id="GO:0005886">
    <property type="term" value="C:plasma membrane"/>
    <property type="evidence" value="ECO:0007669"/>
    <property type="project" value="UniProtKB-SubCell"/>
</dbReference>
<evidence type="ECO:0000256" key="4">
    <source>
        <dbReference type="ARBA" id="ARBA00022989"/>
    </source>
</evidence>
<feature type="transmembrane region" description="Helical" evidence="6">
    <location>
        <begin position="399"/>
        <end position="420"/>
    </location>
</feature>
<evidence type="ECO:0000313" key="7">
    <source>
        <dbReference type="EMBL" id="KRM63984.1"/>
    </source>
</evidence>
<dbReference type="PATRIC" id="fig|1423718.3.peg.109"/>
<dbReference type="Pfam" id="PF01943">
    <property type="entry name" value="Polysacc_synt"/>
    <property type="match status" value="1"/>
</dbReference>
<dbReference type="InterPro" id="IPR050833">
    <property type="entry name" value="Poly_Biosynth_Transport"/>
</dbReference>
<feature type="transmembrane region" description="Helical" evidence="6">
    <location>
        <begin position="334"/>
        <end position="353"/>
    </location>
</feature>
<dbReference type="PIRSF" id="PIRSF038958">
    <property type="entry name" value="PG_synth_SpoVB"/>
    <property type="match status" value="1"/>
</dbReference>
<feature type="transmembrane region" description="Helical" evidence="6">
    <location>
        <begin position="9"/>
        <end position="31"/>
    </location>
</feature>
<name>A0A0R2AA23_9LACO</name>
<accession>A0A0R2AA23</accession>
<feature type="transmembrane region" description="Helical" evidence="6">
    <location>
        <begin position="191"/>
        <end position="211"/>
    </location>
</feature>
<proteinExistence type="predicted"/>
<keyword evidence="8" id="KW-1185">Reference proteome</keyword>
<evidence type="ECO:0000313" key="8">
    <source>
        <dbReference type="Proteomes" id="UP000051008"/>
    </source>
</evidence>
<evidence type="ECO:0000256" key="5">
    <source>
        <dbReference type="ARBA" id="ARBA00023136"/>
    </source>
</evidence>
<keyword evidence="2" id="KW-1003">Cell membrane</keyword>
<dbReference type="Proteomes" id="UP000051008">
    <property type="component" value="Unassembled WGS sequence"/>
</dbReference>
<dbReference type="EMBL" id="AYYP01000046">
    <property type="protein sequence ID" value="KRM63984.1"/>
    <property type="molecule type" value="Genomic_DNA"/>
</dbReference>
<evidence type="ECO:0000256" key="3">
    <source>
        <dbReference type="ARBA" id="ARBA00022692"/>
    </source>
</evidence>
<feature type="transmembrane region" description="Helical" evidence="6">
    <location>
        <begin position="167"/>
        <end position="185"/>
    </location>
</feature>
<protein>
    <submittedName>
        <fullName evidence="7">Polysaccharide biosynthesis protein</fullName>
    </submittedName>
</protein>
<dbReference type="PANTHER" id="PTHR30250">
    <property type="entry name" value="PST FAMILY PREDICTED COLANIC ACID TRANSPORTER"/>
    <property type="match status" value="1"/>
</dbReference>
<dbReference type="InterPro" id="IPR024923">
    <property type="entry name" value="PG_synth_SpoVB"/>
</dbReference>
<comment type="subcellular location">
    <subcellularLocation>
        <location evidence="1">Cell membrane</location>
        <topology evidence="1">Multi-pass membrane protein</topology>
    </subcellularLocation>
</comment>
<dbReference type="AlphaFoldDB" id="A0A0R2AA23"/>